<comment type="subcellular location">
    <subcellularLocation>
        <location evidence="2">Membrane</location>
    </subcellularLocation>
</comment>
<dbReference type="PANTHER" id="PTHR31803:SF3">
    <property type="entry name" value="ALTERNATIVE OXIDASE"/>
    <property type="match status" value="1"/>
</dbReference>
<reference evidence="13 14" key="1">
    <citation type="journal article" date="2023" name="Sci. Data">
        <title>Genome assembly of the Korean intertidal mud-creeper Batillaria attramentaria.</title>
        <authorList>
            <person name="Patra A.K."/>
            <person name="Ho P.T."/>
            <person name="Jun S."/>
            <person name="Lee S.J."/>
            <person name="Kim Y."/>
            <person name="Won Y.J."/>
        </authorList>
    </citation>
    <scope>NUCLEOTIDE SEQUENCE [LARGE SCALE GENOMIC DNA]</scope>
    <source>
        <strain evidence="13">Wonlab-2016</strain>
    </source>
</reference>
<dbReference type="GO" id="GO:0016491">
    <property type="term" value="F:oxidoreductase activity"/>
    <property type="evidence" value="ECO:0007669"/>
    <property type="project" value="UniProtKB-KW"/>
</dbReference>
<evidence type="ECO:0000256" key="1">
    <source>
        <dbReference type="ARBA" id="ARBA00001962"/>
    </source>
</evidence>
<keyword evidence="6" id="KW-0812">Transmembrane</keyword>
<keyword evidence="8" id="KW-0249">Electron transport</keyword>
<evidence type="ECO:0000256" key="6">
    <source>
        <dbReference type="ARBA" id="ARBA00022692"/>
    </source>
</evidence>
<gene>
    <name evidence="13" type="ORF">BaRGS_00011235</name>
</gene>
<dbReference type="InterPro" id="IPR002680">
    <property type="entry name" value="AOX"/>
</dbReference>
<keyword evidence="11" id="KW-0408">Iron</keyword>
<keyword evidence="5" id="KW-0679">Respiratory chain</keyword>
<keyword evidence="7" id="KW-0479">Metal-binding</keyword>
<sequence>MKHQSLQDELLKLAESQAKSFLPKDAKDDVYFLPHKPWEFGQAKGIKEHHEPHGPMERAAFQTAQFLRGLLDNIAGYEPVPVHAGKKIQKDVAQAVSCVTTAQAARAQHVRSMWKGEPDNGWCRALLLESDNERVHLLTALKITHANRLVRMGIITLQSVVSPFSFIAYVMCPKYCHRLYEYLQEESIKIYTQCIEDIEEGSMDLWKNQVAPTIAKKYWHLKDDATVEDVLKAIRADEDKHRCTHHMLANAKYVVNLDPTKLPQ</sequence>
<dbReference type="GO" id="GO:0046872">
    <property type="term" value="F:metal ion binding"/>
    <property type="evidence" value="ECO:0007669"/>
    <property type="project" value="UniProtKB-KW"/>
</dbReference>
<evidence type="ECO:0000256" key="12">
    <source>
        <dbReference type="ARBA" id="ARBA00023136"/>
    </source>
</evidence>
<dbReference type="PANTHER" id="PTHR31803">
    <property type="entry name" value="ALTERNATIVE OXIDASE"/>
    <property type="match status" value="1"/>
</dbReference>
<organism evidence="13 14">
    <name type="scientific">Batillaria attramentaria</name>
    <dbReference type="NCBI Taxonomy" id="370345"/>
    <lineage>
        <taxon>Eukaryota</taxon>
        <taxon>Metazoa</taxon>
        <taxon>Spiralia</taxon>
        <taxon>Lophotrochozoa</taxon>
        <taxon>Mollusca</taxon>
        <taxon>Gastropoda</taxon>
        <taxon>Caenogastropoda</taxon>
        <taxon>Sorbeoconcha</taxon>
        <taxon>Cerithioidea</taxon>
        <taxon>Batillariidae</taxon>
        <taxon>Batillaria</taxon>
    </lineage>
</organism>
<keyword evidence="14" id="KW-1185">Reference proteome</keyword>
<evidence type="ECO:0000256" key="8">
    <source>
        <dbReference type="ARBA" id="ARBA00022982"/>
    </source>
</evidence>
<evidence type="ECO:0000256" key="4">
    <source>
        <dbReference type="ARBA" id="ARBA00022448"/>
    </source>
</evidence>
<evidence type="ECO:0000313" key="14">
    <source>
        <dbReference type="Proteomes" id="UP001519460"/>
    </source>
</evidence>
<name>A0ABD0LDY3_9CAEN</name>
<keyword evidence="10" id="KW-0560">Oxidoreductase</keyword>
<keyword evidence="4" id="KW-0813">Transport</keyword>
<comment type="cofactor">
    <cofactor evidence="1">
        <name>Fe cation</name>
        <dbReference type="ChEBI" id="CHEBI:24875"/>
    </cofactor>
</comment>
<evidence type="ECO:0000256" key="7">
    <source>
        <dbReference type="ARBA" id="ARBA00022723"/>
    </source>
</evidence>
<evidence type="ECO:0000256" key="9">
    <source>
        <dbReference type="ARBA" id="ARBA00022989"/>
    </source>
</evidence>
<dbReference type="Proteomes" id="UP001519460">
    <property type="component" value="Unassembled WGS sequence"/>
</dbReference>
<dbReference type="EMBL" id="JACVVK020000057">
    <property type="protein sequence ID" value="KAK7497595.1"/>
    <property type="molecule type" value="Genomic_DNA"/>
</dbReference>
<dbReference type="InterPro" id="IPR038659">
    <property type="entry name" value="AOX_sf"/>
</dbReference>
<protein>
    <recommendedName>
        <fullName evidence="15">Alternative oxidase</fullName>
    </recommendedName>
</protein>
<evidence type="ECO:0000256" key="2">
    <source>
        <dbReference type="ARBA" id="ARBA00004370"/>
    </source>
</evidence>
<dbReference type="Pfam" id="PF01786">
    <property type="entry name" value="AOX"/>
    <property type="match status" value="1"/>
</dbReference>
<dbReference type="GO" id="GO:0016020">
    <property type="term" value="C:membrane"/>
    <property type="evidence" value="ECO:0007669"/>
    <property type="project" value="UniProtKB-SubCell"/>
</dbReference>
<keyword evidence="9" id="KW-1133">Transmembrane helix</keyword>
<proteinExistence type="inferred from homology"/>
<evidence type="ECO:0000313" key="13">
    <source>
        <dbReference type="EMBL" id="KAK7497595.1"/>
    </source>
</evidence>
<evidence type="ECO:0000256" key="11">
    <source>
        <dbReference type="ARBA" id="ARBA00023004"/>
    </source>
</evidence>
<evidence type="ECO:0000256" key="10">
    <source>
        <dbReference type="ARBA" id="ARBA00023002"/>
    </source>
</evidence>
<dbReference type="Gene3D" id="1.20.1260.140">
    <property type="entry name" value="Alternative oxidase"/>
    <property type="match status" value="1"/>
</dbReference>
<comment type="similarity">
    <text evidence="3">Belongs to the alternative oxidase family.</text>
</comment>
<dbReference type="AlphaFoldDB" id="A0ABD0LDY3"/>
<evidence type="ECO:0000256" key="5">
    <source>
        <dbReference type="ARBA" id="ARBA00022660"/>
    </source>
</evidence>
<evidence type="ECO:0008006" key="15">
    <source>
        <dbReference type="Google" id="ProtNLM"/>
    </source>
</evidence>
<keyword evidence="12" id="KW-0472">Membrane</keyword>
<comment type="caution">
    <text evidence="13">The sequence shown here is derived from an EMBL/GenBank/DDBJ whole genome shotgun (WGS) entry which is preliminary data.</text>
</comment>
<evidence type="ECO:0000256" key="3">
    <source>
        <dbReference type="ARBA" id="ARBA00008388"/>
    </source>
</evidence>
<accession>A0ABD0LDY3</accession>